<dbReference type="EMBL" id="SMFR01000008">
    <property type="protein sequence ID" value="TCJ89992.1"/>
    <property type="molecule type" value="Genomic_DNA"/>
</dbReference>
<name>A0A4R1FB00_9NOCA</name>
<dbReference type="RefSeq" id="WP_132370394.1">
    <property type="nucleotide sequence ID" value="NZ_SMFR01000008.1"/>
</dbReference>
<gene>
    <name evidence="1" type="ORF">DFR71_6285</name>
</gene>
<dbReference type="Proteomes" id="UP000294856">
    <property type="component" value="Unassembled WGS sequence"/>
</dbReference>
<accession>A0A4R1FB00</accession>
<sequence length="74" mass="8032">MASQSGKPGPDPQFTLVPKRLWLSEAAKTTLDQIAKERGLSAGRFVTALLAREAGVPEEELLRDLGQEVLRESA</sequence>
<dbReference type="AlphaFoldDB" id="A0A4R1FB00"/>
<dbReference type="OrthoDB" id="9956499at2"/>
<reference evidence="1 2" key="1">
    <citation type="submission" date="2019-03" db="EMBL/GenBank/DDBJ databases">
        <title>Genomic Encyclopedia of Type Strains, Phase IV (KMG-IV): sequencing the most valuable type-strain genomes for metagenomic binning, comparative biology and taxonomic classification.</title>
        <authorList>
            <person name="Goeker M."/>
        </authorList>
    </citation>
    <scope>NUCLEOTIDE SEQUENCE [LARGE SCALE GENOMIC DNA]</scope>
    <source>
        <strain evidence="1 2">DSM 44684</strain>
    </source>
</reference>
<proteinExistence type="predicted"/>
<keyword evidence="2" id="KW-1185">Reference proteome</keyword>
<organism evidence="1 2">
    <name type="scientific">Nocardia alba</name>
    <dbReference type="NCBI Taxonomy" id="225051"/>
    <lineage>
        <taxon>Bacteria</taxon>
        <taxon>Bacillati</taxon>
        <taxon>Actinomycetota</taxon>
        <taxon>Actinomycetes</taxon>
        <taxon>Mycobacteriales</taxon>
        <taxon>Nocardiaceae</taxon>
        <taxon>Nocardia</taxon>
    </lineage>
</organism>
<evidence type="ECO:0000313" key="1">
    <source>
        <dbReference type="EMBL" id="TCJ89992.1"/>
    </source>
</evidence>
<evidence type="ECO:0000313" key="2">
    <source>
        <dbReference type="Proteomes" id="UP000294856"/>
    </source>
</evidence>
<comment type="caution">
    <text evidence="1">The sequence shown here is derived from an EMBL/GenBank/DDBJ whole genome shotgun (WGS) entry which is preliminary data.</text>
</comment>
<protein>
    <submittedName>
        <fullName evidence="1">Uncharacterized protein</fullName>
    </submittedName>
</protein>